<dbReference type="SUPFAM" id="SSF53686">
    <property type="entry name" value="Tryptophan synthase beta subunit-like PLP-dependent enzymes"/>
    <property type="match status" value="1"/>
</dbReference>
<evidence type="ECO:0000256" key="4">
    <source>
        <dbReference type="PIRSR" id="PIRSR006278-1"/>
    </source>
</evidence>
<dbReference type="GO" id="GO:0019148">
    <property type="term" value="F:D-cysteine desulfhydrase activity"/>
    <property type="evidence" value="ECO:0007669"/>
    <property type="project" value="UniProtKB-EC"/>
</dbReference>
<name>A0A6B8VVW5_9CORY</name>
<keyword evidence="8" id="KW-1185">Reference proteome</keyword>
<dbReference type="InterPro" id="IPR036052">
    <property type="entry name" value="TrpB-like_PALP_sf"/>
</dbReference>
<dbReference type="EMBL" id="CP046455">
    <property type="protein sequence ID" value="QGU07269.1"/>
    <property type="molecule type" value="Genomic_DNA"/>
</dbReference>
<evidence type="ECO:0000313" key="8">
    <source>
        <dbReference type="Proteomes" id="UP000424462"/>
    </source>
</evidence>
<feature type="domain" description="Tryptophan synthase beta chain-like PALP" evidence="6">
    <location>
        <begin position="14"/>
        <end position="290"/>
    </location>
</feature>
<dbReference type="Gene3D" id="3.40.50.1100">
    <property type="match status" value="2"/>
</dbReference>
<evidence type="ECO:0000313" key="7">
    <source>
        <dbReference type="EMBL" id="QGU07269.1"/>
    </source>
</evidence>
<sequence length="309" mass="33332">MVKQETCLNCAPILQRWDSLDDLLGAKFWVIRDDLLPFPLPGNKVRKIAAELASLNFPVEVLISSGEVDSNHCRTLAMFAAQQGIKAHLVLHGNTVDEDSVGLRMLRQLGANFEVAEPGSIAEQIKQLRAGYEAQGLRVHVVSSGGHTVAGAHAFRAAGTEILKRRAFTQLFVASGTGATQGGLIAAAQAEGDSTEIIGVSVAEPRERGVPPVREAARWAGAQNRHVVFLDGYRAGGYGKSDAAVEEAVRIGWEHGLPLDHTYTGKAFTALLDWSRRGLLDSSVAFWHTGGLWNYLAEDQGLEVRCSAQ</sequence>
<gene>
    <name evidence="7" type="primary">dcyD</name>
    <name evidence="7" type="ORF">COCCU_06655</name>
</gene>
<dbReference type="RefSeq" id="WP_197088453.1">
    <property type="nucleotide sequence ID" value="NZ_CP046455.1"/>
</dbReference>
<feature type="modified residue" description="N6-(pyridoxal phosphate)lysine" evidence="5">
    <location>
        <position position="44"/>
    </location>
</feature>
<keyword evidence="7" id="KW-0456">Lyase</keyword>
<comment type="cofactor">
    <cofactor evidence="1">
        <name>pyridoxal 5'-phosphate</name>
        <dbReference type="ChEBI" id="CHEBI:597326"/>
    </cofactor>
</comment>
<dbReference type="AlphaFoldDB" id="A0A6B8VVW5"/>
<reference evidence="7 8" key="1">
    <citation type="submission" date="2019-11" db="EMBL/GenBank/DDBJ databases">
        <title>Complete genome sequence of Corynebacterium kalinowskii 1959, a novel Corynebacterium species isolated from soil of a small paddock in Vilsendorf, Germany.</title>
        <authorList>
            <person name="Schaffert L."/>
            <person name="Ruwe M."/>
            <person name="Milse J."/>
            <person name="Hanuschka K."/>
            <person name="Ortseifen V."/>
            <person name="Droste J."/>
            <person name="Brandt D."/>
            <person name="Schlueter L."/>
            <person name="Kutter Y."/>
            <person name="Vinke S."/>
            <person name="Viehoefer P."/>
            <person name="Jacob L."/>
            <person name="Luebke N.-C."/>
            <person name="Schulte-Berndt E."/>
            <person name="Hain C."/>
            <person name="Linder M."/>
            <person name="Schmidt P."/>
            <person name="Wollenschlaeger L."/>
            <person name="Luttermann T."/>
            <person name="Thieme E."/>
            <person name="Hassa J."/>
            <person name="Haak M."/>
            <person name="Wittchen M."/>
            <person name="Mentz A."/>
            <person name="Persicke M."/>
            <person name="Busche T."/>
            <person name="Ruckert C."/>
        </authorList>
    </citation>
    <scope>NUCLEOTIDE SEQUENCE [LARGE SCALE GENOMIC DNA]</scope>
    <source>
        <strain evidence="7 8">2039</strain>
    </source>
</reference>
<dbReference type="Proteomes" id="UP000424462">
    <property type="component" value="Chromosome"/>
</dbReference>
<evidence type="ECO:0000256" key="3">
    <source>
        <dbReference type="ARBA" id="ARBA00022898"/>
    </source>
</evidence>
<keyword evidence="3 5" id="KW-0663">Pyridoxal phosphate</keyword>
<comment type="similarity">
    <text evidence="2">Belongs to the ACC deaminase/D-cysteine desulfhydrase family.</text>
</comment>
<dbReference type="KEGG" id="cok:COCCU_06655"/>
<evidence type="ECO:0000256" key="2">
    <source>
        <dbReference type="ARBA" id="ARBA00008639"/>
    </source>
</evidence>
<accession>A0A6B8VVW5</accession>
<dbReference type="GO" id="GO:1901605">
    <property type="term" value="P:alpha-amino acid metabolic process"/>
    <property type="evidence" value="ECO:0007669"/>
    <property type="project" value="UniProtKB-ARBA"/>
</dbReference>
<dbReference type="Pfam" id="PF00291">
    <property type="entry name" value="PALP"/>
    <property type="match status" value="1"/>
</dbReference>
<dbReference type="InterPro" id="IPR001926">
    <property type="entry name" value="TrpB-like_PALP"/>
</dbReference>
<protein>
    <submittedName>
        <fullName evidence="7">D-cysteine desulfhydrase</fullName>
        <ecNumber evidence="7">4.4.1.15</ecNumber>
    </submittedName>
</protein>
<proteinExistence type="inferred from homology"/>
<evidence type="ECO:0000259" key="6">
    <source>
        <dbReference type="Pfam" id="PF00291"/>
    </source>
</evidence>
<dbReference type="PIRSF" id="PIRSF006278">
    <property type="entry name" value="ACCD_DCysDesulf"/>
    <property type="match status" value="1"/>
</dbReference>
<organism evidence="7 8">
    <name type="scientific">Corynebacterium occultum</name>
    <dbReference type="NCBI Taxonomy" id="2675219"/>
    <lineage>
        <taxon>Bacteria</taxon>
        <taxon>Bacillati</taxon>
        <taxon>Actinomycetota</taxon>
        <taxon>Actinomycetes</taxon>
        <taxon>Mycobacteriales</taxon>
        <taxon>Corynebacteriaceae</taxon>
        <taxon>Corynebacterium</taxon>
    </lineage>
</organism>
<evidence type="ECO:0000256" key="5">
    <source>
        <dbReference type="PIRSR" id="PIRSR006278-2"/>
    </source>
</evidence>
<dbReference type="PANTHER" id="PTHR43780">
    <property type="entry name" value="1-AMINOCYCLOPROPANE-1-CARBOXYLATE DEAMINASE-RELATED"/>
    <property type="match status" value="1"/>
</dbReference>
<dbReference type="InterPro" id="IPR027278">
    <property type="entry name" value="ACCD_DCysDesulf"/>
</dbReference>
<evidence type="ECO:0000256" key="1">
    <source>
        <dbReference type="ARBA" id="ARBA00001933"/>
    </source>
</evidence>
<dbReference type="PANTHER" id="PTHR43780:SF2">
    <property type="entry name" value="1-AMINOCYCLOPROPANE-1-CARBOXYLATE DEAMINASE-RELATED"/>
    <property type="match status" value="1"/>
</dbReference>
<dbReference type="EC" id="4.4.1.15" evidence="7"/>
<feature type="active site" description="Nucleophile" evidence="4">
    <location>
        <position position="70"/>
    </location>
</feature>